<dbReference type="AlphaFoldDB" id="A0A3M7PF64"/>
<dbReference type="EMBL" id="REGN01011267">
    <property type="protein sequence ID" value="RMZ97658.1"/>
    <property type="molecule type" value="Genomic_DNA"/>
</dbReference>
<evidence type="ECO:0000313" key="3">
    <source>
        <dbReference type="Proteomes" id="UP000276133"/>
    </source>
</evidence>
<protein>
    <submittedName>
        <fullName evidence="2">Uncharacterized protein</fullName>
    </submittedName>
</protein>
<evidence type="ECO:0000313" key="2">
    <source>
        <dbReference type="EMBL" id="RMZ97658.1"/>
    </source>
</evidence>
<sequence length="100" mass="11921">MTLSILKKIKYLKMTSYFQNTRRHFFLFILLGIYLYLDLLLLISNLLAYFLILCTHKKVDVEKNFLKFLKSFEFNDSNIISSYGDLNLELNQRCIIIVIT</sequence>
<proteinExistence type="predicted"/>
<accession>A0A3M7PF64</accession>
<dbReference type="Proteomes" id="UP000276133">
    <property type="component" value="Unassembled WGS sequence"/>
</dbReference>
<keyword evidence="1" id="KW-0472">Membrane</keyword>
<gene>
    <name evidence="2" type="ORF">BpHYR1_033958</name>
</gene>
<keyword evidence="1" id="KW-0812">Transmembrane</keyword>
<keyword evidence="3" id="KW-1185">Reference proteome</keyword>
<evidence type="ECO:0000256" key="1">
    <source>
        <dbReference type="SAM" id="Phobius"/>
    </source>
</evidence>
<comment type="caution">
    <text evidence="2">The sequence shown here is derived from an EMBL/GenBank/DDBJ whole genome shotgun (WGS) entry which is preliminary data.</text>
</comment>
<reference evidence="2 3" key="1">
    <citation type="journal article" date="2018" name="Sci. Rep.">
        <title>Genomic signatures of local adaptation to the degree of environmental predictability in rotifers.</title>
        <authorList>
            <person name="Franch-Gras L."/>
            <person name="Hahn C."/>
            <person name="Garcia-Roger E.M."/>
            <person name="Carmona M.J."/>
            <person name="Serra M."/>
            <person name="Gomez A."/>
        </authorList>
    </citation>
    <scope>NUCLEOTIDE SEQUENCE [LARGE SCALE GENOMIC DNA]</scope>
    <source>
        <strain evidence="2">HYR1</strain>
    </source>
</reference>
<feature type="transmembrane region" description="Helical" evidence="1">
    <location>
        <begin position="25"/>
        <end position="52"/>
    </location>
</feature>
<organism evidence="2 3">
    <name type="scientific">Brachionus plicatilis</name>
    <name type="common">Marine rotifer</name>
    <name type="synonym">Brachionus muelleri</name>
    <dbReference type="NCBI Taxonomy" id="10195"/>
    <lineage>
        <taxon>Eukaryota</taxon>
        <taxon>Metazoa</taxon>
        <taxon>Spiralia</taxon>
        <taxon>Gnathifera</taxon>
        <taxon>Rotifera</taxon>
        <taxon>Eurotatoria</taxon>
        <taxon>Monogononta</taxon>
        <taxon>Pseudotrocha</taxon>
        <taxon>Ploima</taxon>
        <taxon>Brachionidae</taxon>
        <taxon>Brachionus</taxon>
    </lineage>
</organism>
<keyword evidence="1" id="KW-1133">Transmembrane helix</keyword>
<name>A0A3M7PF64_BRAPC</name>